<evidence type="ECO:0000256" key="1">
    <source>
        <dbReference type="ARBA" id="ARBA00004141"/>
    </source>
</evidence>
<reference evidence="9 10" key="1">
    <citation type="journal article" date="2017" name="PLoS Biol.">
        <title>The sea cucumber genome provides insights into morphological evolution and visceral regeneration.</title>
        <authorList>
            <person name="Zhang X."/>
            <person name="Sun L."/>
            <person name="Yuan J."/>
            <person name="Sun Y."/>
            <person name="Gao Y."/>
            <person name="Zhang L."/>
            <person name="Li S."/>
            <person name="Dai H."/>
            <person name="Hamel J.F."/>
            <person name="Liu C."/>
            <person name="Yu Y."/>
            <person name="Liu S."/>
            <person name="Lin W."/>
            <person name="Guo K."/>
            <person name="Jin S."/>
            <person name="Xu P."/>
            <person name="Storey K.B."/>
            <person name="Huan P."/>
            <person name="Zhang T."/>
            <person name="Zhou Y."/>
            <person name="Zhang J."/>
            <person name="Lin C."/>
            <person name="Li X."/>
            <person name="Xing L."/>
            <person name="Huo D."/>
            <person name="Sun M."/>
            <person name="Wang L."/>
            <person name="Mercier A."/>
            <person name="Li F."/>
            <person name="Yang H."/>
            <person name="Xiang J."/>
        </authorList>
    </citation>
    <scope>NUCLEOTIDE SEQUENCE [LARGE SCALE GENOMIC DNA]</scope>
    <source>
        <strain evidence="9">Shaxun</strain>
        <tissue evidence="9">Muscle</tissue>
    </source>
</reference>
<dbReference type="InterPro" id="IPR000337">
    <property type="entry name" value="GPCR_3"/>
</dbReference>
<evidence type="ECO:0000256" key="6">
    <source>
        <dbReference type="ARBA" id="ARBA00023180"/>
    </source>
</evidence>
<evidence type="ECO:0000256" key="2">
    <source>
        <dbReference type="ARBA" id="ARBA00022692"/>
    </source>
</evidence>
<evidence type="ECO:0000256" key="3">
    <source>
        <dbReference type="ARBA" id="ARBA00022989"/>
    </source>
</evidence>
<evidence type="ECO:0000256" key="4">
    <source>
        <dbReference type="ARBA" id="ARBA00023136"/>
    </source>
</evidence>
<dbReference type="InterPro" id="IPR050726">
    <property type="entry name" value="mGluR"/>
</dbReference>
<gene>
    <name evidence="9" type="ORF">BSL78_18852</name>
</gene>
<dbReference type="SUPFAM" id="SSF53822">
    <property type="entry name" value="Periplasmic binding protein-like I"/>
    <property type="match status" value="1"/>
</dbReference>
<evidence type="ECO:0000256" key="7">
    <source>
        <dbReference type="SAM" id="SignalP"/>
    </source>
</evidence>
<keyword evidence="7" id="KW-0732">Signal</keyword>
<dbReference type="PANTHER" id="PTHR24060">
    <property type="entry name" value="METABOTROPIC GLUTAMATE RECEPTOR"/>
    <property type="match status" value="1"/>
</dbReference>
<dbReference type="Proteomes" id="UP000230750">
    <property type="component" value="Unassembled WGS sequence"/>
</dbReference>
<evidence type="ECO:0000256" key="5">
    <source>
        <dbReference type="ARBA" id="ARBA00023170"/>
    </source>
</evidence>
<accession>A0A2G8K8E5</accession>
<keyword evidence="10" id="KW-1185">Reference proteome</keyword>
<name>A0A2G8K8E5_STIJA</name>
<dbReference type="GO" id="GO:0016020">
    <property type="term" value="C:membrane"/>
    <property type="evidence" value="ECO:0007669"/>
    <property type="project" value="UniProtKB-SubCell"/>
</dbReference>
<comment type="subcellular location">
    <subcellularLocation>
        <location evidence="1">Membrane</location>
        <topology evidence="1">Multi-pass membrane protein</topology>
    </subcellularLocation>
</comment>
<dbReference type="InterPro" id="IPR001828">
    <property type="entry name" value="ANF_lig-bd_rcpt"/>
</dbReference>
<sequence length="420" mass="47460">MAGKQLTLFYLLLTNVAEGVLPRIQYQMSGDLIIGGLIPLHNYDDISERCASRRDIGSLRLVEALVYSITTVNQDTERLNGITLGYEIYDTCSSGSETLKNSLAFVPSLRDKDNVLGVVGPQRSSSSIQATKLLGLYNISIISYLSTSDELSNSVRYPYFYRMVPPDIFQINVIVDLLTSYNWTYVGFIYSDDSYGNNAKLEFFQQVEESRICTAYDHRAFTIVPKAGHLANFDEYFRTNSLNSNNPWLKDFQEEVDDCRGSASNCATDGERPQFESKVADAVEVFVVALIEQKRLLCDEAEPPVSSKSDCVAKIIENRSSFRNSILEVSFLSPSNGRVEFNSKGDAAGRYDIRQFQTQKENQFEFIVVGNWSEIAADRHLSIDRVKWYLDDTTGGNTVYRKPWCRSRFVVNHVIPGRLP</sequence>
<organism evidence="9 10">
    <name type="scientific">Stichopus japonicus</name>
    <name type="common">Sea cucumber</name>
    <dbReference type="NCBI Taxonomy" id="307972"/>
    <lineage>
        <taxon>Eukaryota</taxon>
        <taxon>Metazoa</taxon>
        <taxon>Echinodermata</taxon>
        <taxon>Eleutherozoa</taxon>
        <taxon>Echinozoa</taxon>
        <taxon>Holothuroidea</taxon>
        <taxon>Aspidochirotacea</taxon>
        <taxon>Aspidochirotida</taxon>
        <taxon>Stichopodidae</taxon>
        <taxon>Apostichopus</taxon>
    </lineage>
</organism>
<evidence type="ECO:0000259" key="8">
    <source>
        <dbReference type="Pfam" id="PF01094"/>
    </source>
</evidence>
<evidence type="ECO:0000313" key="10">
    <source>
        <dbReference type="Proteomes" id="UP000230750"/>
    </source>
</evidence>
<evidence type="ECO:0000313" key="9">
    <source>
        <dbReference type="EMBL" id="PIK44262.1"/>
    </source>
</evidence>
<protein>
    <submittedName>
        <fullName evidence="9">Putative metabotropic glutamate receptor 3</fullName>
    </submittedName>
</protein>
<feature type="chain" id="PRO_5013802384" evidence="7">
    <location>
        <begin position="20"/>
        <end position="420"/>
    </location>
</feature>
<dbReference type="GO" id="GO:0004930">
    <property type="term" value="F:G protein-coupled receptor activity"/>
    <property type="evidence" value="ECO:0007669"/>
    <property type="project" value="InterPro"/>
</dbReference>
<dbReference type="OrthoDB" id="5984008at2759"/>
<comment type="caution">
    <text evidence="9">The sequence shown here is derived from an EMBL/GenBank/DDBJ whole genome shotgun (WGS) entry which is preliminary data.</text>
</comment>
<dbReference type="EMBL" id="MRZV01000786">
    <property type="protein sequence ID" value="PIK44262.1"/>
    <property type="molecule type" value="Genomic_DNA"/>
</dbReference>
<dbReference type="STRING" id="307972.A0A2G8K8E5"/>
<dbReference type="PRINTS" id="PR00248">
    <property type="entry name" value="GPCRMGR"/>
</dbReference>
<dbReference type="Pfam" id="PF01094">
    <property type="entry name" value="ANF_receptor"/>
    <property type="match status" value="1"/>
</dbReference>
<keyword evidence="3" id="KW-1133">Transmembrane helix</keyword>
<feature type="domain" description="Receptor ligand binding region" evidence="8">
    <location>
        <begin position="63"/>
        <end position="216"/>
    </location>
</feature>
<dbReference type="AlphaFoldDB" id="A0A2G8K8E5"/>
<feature type="signal peptide" evidence="7">
    <location>
        <begin position="1"/>
        <end position="19"/>
    </location>
</feature>
<keyword evidence="4" id="KW-0472">Membrane</keyword>
<keyword evidence="2" id="KW-0812">Transmembrane</keyword>
<dbReference type="Gene3D" id="3.40.50.2300">
    <property type="match status" value="2"/>
</dbReference>
<dbReference type="InterPro" id="IPR028082">
    <property type="entry name" value="Peripla_BP_I"/>
</dbReference>
<keyword evidence="5 9" id="KW-0675">Receptor</keyword>
<keyword evidence="6" id="KW-0325">Glycoprotein</keyword>
<proteinExistence type="predicted"/>